<organism evidence="1 2">
    <name type="scientific">Microthlaspi erraticum</name>
    <dbReference type="NCBI Taxonomy" id="1685480"/>
    <lineage>
        <taxon>Eukaryota</taxon>
        <taxon>Viridiplantae</taxon>
        <taxon>Streptophyta</taxon>
        <taxon>Embryophyta</taxon>
        <taxon>Tracheophyta</taxon>
        <taxon>Spermatophyta</taxon>
        <taxon>Magnoliopsida</taxon>
        <taxon>eudicotyledons</taxon>
        <taxon>Gunneridae</taxon>
        <taxon>Pentapetalae</taxon>
        <taxon>rosids</taxon>
        <taxon>malvids</taxon>
        <taxon>Brassicales</taxon>
        <taxon>Brassicaceae</taxon>
        <taxon>Coluteocarpeae</taxon>
        <taxon>Microthlaspi</taxon>
    </lineage>
</organism>
<dbReference type="AlphaFoldDB" id="A0A6D2JGR7"/>
<reference evidence="1" key="1">
    <citation type="submission" date="2020-01" db="EMBL/GenBank/DDBJ databases">
        <authorList>
            <person name="Mishra B."/>
        </authorList>
    </citation>
    <scope>NUCLEOTIDE SEQUENCE [LARGE SCALE GENOMIC DNA]</scope>
</reference>
<evidence type="ECO:0000313" key="1">
    <source>
        <dbReference type="EMBL" id="CAA7036085.1"/>
    </source>
</evidence>
<sequence>MAILNGFLSYEIILQSPFHKFFEAYNSMMGLSEARVTRTLSKKAIPIAEWYKTSIDATTDKTNPAWQNPDWYSKLEGTMSVVRVKRGELVRAIWTIDFEKPSSEIGDPTFIMDNCVAFFTNMDESLLE</sequence>
<gene>
    <name evidence="1" type="ORF">MERR_LOCUS23320</name>
</gene>
<comment type="caution">
    <text evidence="1">The sequence shown here is derived from an EMBL/GenBank/DDBJ whole genome shotgun (WGS) entry which is preliminary data.</text>
</comment>
<dbReference type="Gene3D" id="3.30.530.20">
    <property type="match status" value="1"/>
</dbReference>
<dbReference type="EMBL" id="CACVBM020001163">
    <property type="protein sequence ID" value="CAA7036085.1"/>
    <property type="molecule type" value="Genomic_DNA"/>
</dbReference>
<keyword evidence="2" id="KW-1185">Reference proteome</keyword>
<dbReference type="OrthoDB" id="1037914at2759"/>
<proteinExistence type="predicted"/>
<dbReference type="InterPro" id="IPR023393">
    <property type="entry name" value="START-like_dom_sf"/>
</dbReference>
<dbReference type="Proteomes" id="UP000467841">
    <property type="component" value="Unassembled WGS sequence"/>
</dbReference>
<protein>
    <recommendedName>
        <fullName evidence="3">Bet v I/Major latex protein domain-containing protein</fullName>
    </recommendedName>
</protein>
<evidence type="ECO:0008006" key="3">
    <source>
        <dbReference type="Google" id="ProtNLM"/>
    </source>
</evidence>
<dbReference type="SUPFAM" id="SSF55961">
    <property type="entry name" value="Bet v1-like"/>
    <property type="match status" value="1"/>
</dbReference>
<evidence type="ECO:0000313" key="2">
    <source>
        <dbReference type="Proteomes" id="UP000467841"/>
    </source>
</evidence>
<accession>A0A6D2JGR7</accession>
<name>A0A6D2JGR7_9BRAS</name>